<sequence>KEIFLRELISNSSDEHGVFGVSMKSPKCKNVLPLNYNTLEFHGQRFVSFEKKKKRPCGGKLSVRVGSFLENTKRDVEQYWGMIVMILHLKTPHAMLPQEKLP</sequence>
<feature type="non-terminal residue" evidence="1">
    <location>
        <position position="1"/>
    </location>
</feature>
<evidence type="ECO:0000313" key="1">
    <source>
        <dbReference type="EMBL" id="JAS20379.1"/>
    </source>
</evidence>
<accession>A0A1B6D3V1</accession>
<name>A0A1B6D3V1_9HEMI</name>
<dbReference type="AlphaFoldDB" id="A0A1B6D3V1"/>
<proteinExistence type="predicted"/>
<dbReference type="EMBL" id="GEDC01016919">
    <property type="protein sequence ID" value="JAS20379.1"/>
    <property type="molecule type" value="Transcribed_RNA"/>
</dbReference>
<protein>
    <submittedName>
        <fullName evidence="1">Uncharacterized protein</fullName>
    </submittedName>
</protein>
<organism evidence="1">
    <name type="scientific">Clastoptera arizonana</name>
    <name type="common">Arizona spittle bug</name>
    <dbReference type="NCBI Taxonomy" id="38151"/>
    <lineage>
        <taxon>Eukaryota</taxon>
        <taxon>Metazoa</taxon>
        <taxon>Ecdysozoa</taxon>
        <taxon>Arthropoda</taxon>
        <taxon>Hexapoda</taxon>
        <taxon>Insecta</taxon>
        <taxon>Pterygota</taxon>
        <taxon>Neoptera</taxon>
        <taxon>Paraneoptera</taxon>
        <taxon>Hemiptera</taxon>
        <taxon>Auchenorrhyncha</taxon>
        <taxon>Cercopoidea</taxon>
        <taxon>Clastopteridae</taxon>
        <taxon>Clastoptera</taxon>
    </lineage>
</organism>
<reference evidence="1" key="1">
    <citation type="submission" date="2015-12" db="EMBL/GenBank/DDBJ databases">
        <title>De novo transcriptome assembly of four potential Pierce s Disease insect vectors from Arizona vineyards.</title>
        <authorList>
            <person name="Tassone E.E."/>
        </authorList>
    </citation>
    <scope>NUCLEOTIDE SEQUENCE</scope>
</reference>
<gene>
    <name evidence="1" type="ORF">g.16652</name>
</gene>